<gene>
    <name evidence="1" type="ORF">BWK72_11140</name>
</gene>
<reference evidence="1 2" key="1">
    <citation type="submission" date="2017-01" db="EMBL/GenBank/DDBJ databases">
        <title>Novel large sulfur bacteria in the metagenomes of groundwater-fed chemosynthetic microbial mats in the Lake Huron basin.</title>
        <authorList>
            <person name="Sharrar A.M."/>
            <person name="Flood B.E."/>
            <person name="Bailey J.V."/>
            <person name="Jones D.S."/>
            <person name="Biddanda B."/>
            <person name="Ruberg S.A."/>
            <person name="Marcus D.N."/>
            <person name="Dick G.J."/>
        </authorList>
    </citation>
    <scope>NUCLEOTIDE SEQUENCE [LARGE SCALE GENOMIC DNA]</scope>
    <source>
        <strain evidence="1">A7</strain>
    </source>
</reference>
<dbReference type="EMBL" id="MTEI01000006">
    <property type="protein sequence ID" value="OQW87852.1"/>
    <property type="molecule type" value="Genomic_DNA"/>
</dbReference>
<organism evidence="1 2">
    <name type="scientific">Rhodoferax ferrireducens</name>
    <dbReference type="NCBI Taxonomy" id="192843"/>
    <lineage>
        <taxon>Bacteria</taxon>
        <taxon>Pseudomonadati</taxon>
        <taxon>Pseudomonadota</taxon>
        <taxon>Betaproteobacteria</taxon>
        <taxon>Burkholderiales</taxon>
        <taxon>Comamonadaceae</taxon>
        <taxon>Rhodoferax</taxon>
    </lineage>
</organism>
<name>A0A1W9KUU3_9BURK</name>
<dbReference type="AlphaFoldDB" id="A0A1W9KUU3"/>
<protein>
    <recommendedName>
        <fullName evidence="3">HPr-rel-A system PqqD family protein</fullName>
    </recommendedName>
</protein>
<dbReference type="InterPro" id="IPR027599">
    <property type="entry name" value="PqqD-rel_X"/>
</dbReference>
<evidence type="ECO:0000313" key="2">
    <source>
        <dbReference type="Proteomes" id="UP000192505"/>
    </source>
</evidence>
<dbReference type="Proteomes" id="UP000192505">
    <property type="component" value="Unassembled WGS sequence"/>
</dbReference>
<evidence type="ECO:0008006" key="3">
    <source>
        <dbReference type="Google" id="ProtNLM"/>
    </source>
</evidence>
<evidence type="ECO:0000313" key="1">
    <source>
        <dbReference type="EMBL" id="OQW87852.1"/>
    </source>
</evidence>
<accession>A0A1W9KUU3</accession>
<dbReference type="NCBIfam" id="TIGR04353">
    <property type="entry name" value="PqqD_rel_X"/>
    <property type="match status" value="1"/>
</dbReference>
<comment type="caution">
    <text evidence="1">The sequence shown here is derived from an EMBL/GenBank/DDBJ whole genome shotgun (WGS) entry which is preliminary data.</text>
</comment>
<sequence length="92" mass="10222">MLWRLNSLVKLSWRHWQNEWVVFDAGSGHTHQMDALTAATLMTVEAGELEMSELVTQVSQTVSIELNPELALTVQEILGRLVAVGLVTSTCE</sequence>
<proteinExistence type="predicted"/>